<dbReference type="SUPFAM" id="SSF51735">
    <property type="entry name" value="NAD(P)-binding Rossmann-fold domains"/>
    <property type="match status" value="1"/>
</dbReference>
<evidence type="ECO:0000313" key="3">
    <source>
        <dbReference type="EMBL" id="QDT54379.1"/>
    </source>
</evidence>
<evidence type="ECO:0000313" key="4">
    <source>
        <dbReference type="Proteomes" id="UP000315700"/>
    </source>
</evidence>
<dbReference type="RefSeq" id="WP_145030239.1">
    <property type="nucleotide sequence ID" value="NZ_CP036271.1"/>
</dbReference>
<gene>
    <name evidence="3" type="ORF">Pan44_24120</name>
</gene>
<dbReference type="EMBL" id="CP036271">
    <property type="protein sequence ID" value="QDT54379.1"/>
    <property type="molecule type" value="Genomic_DNA"/>
</dbReference>
<name>A0A517SE24_9PLAN</name>
<dbReference type="KEGG" id="ccos:Pan44_24120"/>
<dbReference type="InterPro" id="IPR036291">
    <property type="entry name" value="NAD(P)-bd_dom_sf"/>
</dbReference>
<dbReference type="OrthoDB" id="152510at2"/>
<protein>
    <submittedName>
        <fullName evidence="3">NmrA-like family protein</fullName>
    </submittedName>
</protein>
<organism evidence="3 4">
    <name type="scientific">Caulifigura coniformis</name>
    <dbReference type="NCBI Taxonomy" id="2527983"/>
    <lineage>
        <taxon>Bacteria</taxon>
        <taxon>Pseudomonadati</taxon>
        <taxon>Planctomycetota</taxon>
        <taxon>Planctomycetia</taxon>
        <taxon>Planctomycetales</taxon>
        <taxon>Planctomycetaceae</taxon>
        <taxon>Caulifigura</taxon>
    </lineage>
</organism>
<dbReference type="PANTHER" id="PTHR42748:SF3">
    <property type="entry name" value="BLL4366 PROTEIN"/>
    <property type="match status" value="1"/>
</dbReference>
<dbReference type="Gene3D" id="3.40.50.720">
    <property type="entry name" value="NAD(P)-binding Rossmann-like Domain"/>
    <property type="match status" value="1"/>
</dbReference>
<evidence type="ECO:0000256" key="1">
    <source>
        <dbReference type="ARBA" id="ARBA00022857"/>
    </source>
</evidence>
<proteinExistence type="predicted"/>
<keyword evidence="4" id="KW-1185">Reference proteome</keyword>
<dbReference type="InterPro" id="IPR051164">
    <property type="entry name" value="NmrA-like_oxidored"/>
</dbReference>
<dbReference type="InParanoid" id="A0A517SE24"/>
<sequence length="252" mass="26737">MKIVVIGGSGLIGSRLVKRLQKAGHEVLAASPRSGVNAVTGEGLADALHGASVVVDVSNAPSWEEQAVREFFEKSTGNLLTAEGAAGVKHHVVLSVVGAERLVDSGYMKAKVAQESLIKASPIPYTILRATQFMEFVQGIAESFAVGETIRVPTAGIQPVAADDVAAMLADIAVEQPVNGTLELGGPQPFAMDDLVRQYFQSVGLARNVVTDDESRYFGERLQQKSLLPEANARLGKITFKKWVEQNAAVGV</sequence>
<dbReference type="InterPro" id="IPR016040">
    <property type="entry name" value="NAD(P)-bd_dom"/>
</dbReference>
<feature type="domain" description="NAD(P)-binding" evidence="2">
    <location>
        <begin position="7"/>
        <end position="173"/>
    </location>
</feature>
<evidence type="ECO:0000259" key="2">
    <source>
        <dbReference type="Pfam" id="PF13460"/>
    </source>
</evidence>
<dbReference type="Proteomes" id="UP000315700">
    <property type="component" value="Chromosome"/>
</dbReference>
<reference evidence="3 4" key="1">
    <citation type="submission" date="2019-02" db="EMBL/GenBank/DDBJ databases">
        <title>Deep-cultivation of Planctomycetes and their phenomic and genomic characterization uncovers novel biology.</title>
        <authorList>
            <person name="Wiegand S."/>
            <person name="Jogler M."/>
            <person name="Boedeker C."/>
            <person name="Pinto D."/>
            <person name="Vollmers J."/>
            <person name="Rivas-Marin E."/>
            <person name="Kohn T."/>
            <person name="Peeters S.H."/>
            <person name="Heuer A."/>
            <person name="Rast P."/>
            <person name="Oberbeckmann S."/>
            <person name="Bunk B."/>
            <person name="Jeske O."/>
            <person name="Meyerdierks A."/>
            <person name="Storesund J.E."/>
            <person name="Kallscheuer N."/>
            <person name="Luecker S."/>
            <person name="Lage O.M."/>
            <person name="Pohl T."/>
            <person name="Merkel B.J."/>
            <person name="Hornburger P."/>
            <person name="Mueller R.-W."/>
            <person name="Bruemmer F."/>
            <person name="Labrenz M."/>
            <person name="Spormann A.M."/>
            <person name="Op den Camp H."/>
            <person name="Overmann J."/>
            <person name="Amann R."/>
            <person name="Jetten M.S.M."/>
            <person name="Mascher T."/>
            <person name="Medema M.H."/>
            <person name="Devos D.P."/>
            <person name="Kaster A.-K."/>
            <person name="Ovreas L."/>
            <person name="Rohde M."/>
            <person name="Galperin M.Y."/>
            <person name="Jogler C."/>
        </authorList>
    </citation>
    <scope>NUCLEOTIDE SEQUENCE [LARGE SCALE GENOMIC DNA]</scope>
    <source>
        <strain evidence="3 4">Pan44</strain>
    </source>
</reference>
<dbReference type="AlphaFoldDB" id="A0A517SE24"/>
<dbReference type="Pfam" id="PF13460">
    <property type="entry name" value="NAD_binding_10"/>
    <property type="match status" value="1"/>
</dbReference>
<accession>A0A517SE24</accession>
<keyword evidence="1" id="KW-0521">NADP</keyword>
<dbReference type="PANTHER" id="PTHR42748">
    <property type="entry name" value="NITROGEN METABOLITE REPRESSION PROTEIN NMRA FAMILY MEMBER"/>
    <property type="match status" value="1"/>
</dbReference>